<keyword evidence="2" id="KW-1185">Reference proteome</keyword>
<gene>
    <name evidence="1" type="ORF">WG68_07535</name>
</gene>
<name>A0A0M2V887_9GAMM</name>
<evidence type="ECO:0000313" key="2">
    <source>
        <dbReference type="Proteomes" id="UP000034228"/>
    </source>
</evidence>
<dbReference type="STRING" id="336831.WG68_07535"/>
<organism evidence="1 2">
    <name type="scientific">Arsukibacterium ikkense</name>
    <dbReference type="NCBI Taxonomy" id="336831"/>
    <lineage>
        <taxon>Bacteria</taxon>
        <taxon>Pseudomonadati</taxon>
        <taxon>Pseudomonadota</taxon>
        <taxon>Gammaproteobacteria</taxon>
        <taxon>Chromatiales</taxon>
        <taxon>Chromatiaceae</taxon>
        <taxon>Arsukibacterium</taxon>
    </lineage>
</organism>
<evidence type="ECO:0000313" key="1">
    <source>
        <dbReference type="EMBL" id="KKO45870.1"/>
    </source>
</evidence>
<proteinExistence type="predicted"/>
<comment type="caution">
    <text evidence="1">The sequence shown here is derived from an EMBL/GenBank/DDBJ whole genome shotgun (WGS) entry which is preliminary data.</text>
</comment>
<reference evidence="1 2" key="1">
    <citation type="submission" date="2015-03" db="EMBL/GenBank/DDBJ databases">
        <title>Draft genome sequences of two protease-producing strains of Arsukibacterium isolated from two cold and alkaline environments.</title>
        <authorList>
            <person name="Lylloff J.E."/>
            <person name="Skov L.B."/>
            <person name="Jepsen M."/>
            <person name="Hallin P.F."/>
            <person name="Sorensen S.J."/>
            <person name="Stougaard P."/>
            <person name="Glaring M.A."/>
        </authorList>
    </citation>
    <scope>NUCLEOTIDE SEQUENCE [LARGE SCALE GENOMIC DNA]</scope>
    <source>
        <strain evidence="1 2">GCM72</strain>
    </source>
</reference>
<accession>A0A0M2V887</accession>
<sequence>MIETLAVFLMLCRAKLTLSHFLIYCNRLQCAFYTFADDCIDLFGIKLQLYIFNFQQPLLRP</sequence>
<protein>
    <submittedName>
        <fullName evidence="1">Uncharacterized protein</fullName>
    </submittedName>
</protein>
<dbReference type="EMBL" id="LAHO01000006">
    <property type="protein sequence ID" value="KKO45870.1"/>
    <property type="molecule type" value="Genomic_DNA"/>
</dbReference>
<dbReference type="Proteomes" id="UP000034228">
    <property type="component" value="Unassembled WGS sequence"/>
</dbReference>
<dbReference type="AlphaFoldDB" id="A0A0M2V887"/>